<keyword evidence="3" id="KW-1185">Reference proteome</keyword>
<sequence>MIEKLADVFEIALFKSGSDLLFLEFGIRFEVRFISIGLLAIVYFVNYIFLCRKLISIGDRGLYDSENRR</sequence>
<dbReference type="AlphaFoldDB" id="A0A178K7M7"/>
<name>A0A178K7M7_9GAMM</name>
<keyword evidence="1" id="KW-0812">Transmembrane</keyword>
<gene>
    <name evidence="2" type="ORF">A3K86_16750</name>
</gene>
<feature type="transmembrane region" description="Helical" evidence="1">
    <location>
        <begin position="31"/>
        <end position="50"/>
    </location>
</feature>
<protein>
    <submittedName>
        <fullName evidence="2">Uncharacterized protein</fullName>
    </submittedName>
</protein>
<dbReference type="STRING" id="858640.A3K86_16750"/>
<organism evidence="2 3">
    <name type="scientific">Photobacterium jeanii</name>
    <dbReference type="NCBI Taxonomy" id="858640"/>
    <lineage>
        <taxon>Bacteria</taxon>
        <taxon>Pseudomonadati</taxon>
        <taxon>Pseudomonadota</taxon>
        <taxon>Gammaproteobacteria</taxon>
        <taxon>Vibrionales</taxon>
        <taxon>Vibrionaceae</taxon>
        <taxon>Photobacterium</taxon>
    </lineage>
</organism>
<proteinExistence type="predicted"/>
<dbReference type="EMBL" id="LVHF01000029">
    <property type="protein sequence ID" value="OAN13301.1"/>
    <property type="molecule type" value="Genomic_DNA"/>
</dbReference>
<keyword evidence="1" id="KW-1133">Transmembrane helix</keyword>
<accession>A0A178K7M7</accession>
<evidence type="ECO:0000313" key="3">
    <source>
        <dbReference type="Proteomes" id="UP000078503"/>
    </source>
</evidence>
<comment type="caution">
    <text evidence="2">The sequence shown here is derived from an EMBL/GenBank/DDBJ whole genome shotgun (WGS) entry which is preliminary data.</text>
</comment>
<evidence type="ECO:0000256" key="1">
    <source>
        <dbReference type="SAM" id="Phobius"/>
    </source>
</evidence>
<reference evidence="2 3" key="1">
    <citation type="submission" date="2016-03" db="EMBL/GenBank/DDBJ databases">
        <title>Photobacterium proteolyticum sp. nov. a protease producing bacterium isolated from ocean sediments of Laizhou Bay.</title>
        <authorList>
            <person name="Li Y."/>
        </authorList>
    </citation>
    <scope>NUCLEOTIDE SEQUENCE [LARGE SCALE GENOMIC DNA]</scope>
    <source>
        <strain evidence="2 3">R-40508</strain>
    </source>
</reference>
<dbReference type="Proteomes" id="UP000078503">
    <property type="component" value="Unassembled WGS sequence"/>
</dbReference>
<evidence type="ECO:0000313" key="2">
    <source>
        <dbReference type="EMBL" id="OAN13301.1"/>
    </source>
</evidence>
<keyword evidence="1" id="KW-0472">Membrane</keyword>